<accession>A0A098EBN1</accession>
<sequence>MDSDKALVVFQGKQIRREVYNNEWYFSVVDVVKVLTDSPTPR</sequence>
<gene>
    <name evidence="1" type="ORF">MSIBF_A2930005</name>
</gene>
<proteinExistence type="predicted"/>
<dbReference type="AlphaFoldDB" id="A0A098EBN1"/>
<protein>
    <recommendedName>
        <fullName evidence="2">Prophage antirepressor</fullName>
    </recommendedName>
</protein>
<evidence type="ECO:0008006" key="2">
    <source>
        <dbReference type="Google" id="ProtNLM"/>
    </source>
</evidence>
<name>A0A098EBN1_9ZZZZ</name>
<dbReference type="EMBL" id="CCXY01000216">
    <property type="protein sequence ID" value="CEG12926.1"/>
    <property type="molecule type" value="Genomic_DNA"/>
</dbReference>
<reference evidence="1" key="1">
    <citation type="submission" date="2014-09" db="EMBL/GenBank/DDBJ databases">
        <authorList>
            <person name="Probst J Alexander"/>
        </authorList>
    </citation>
    <scope>NUCLEOTIDE SEQUENCE</scope>
</reference>
<evidence type="ECO:0000313" key="1">
    <source>
        <dbReference type="EMBL" id="CEG12926.1"/>
    </source>
</evidence>
<organism evidence="1">
    <name type="scientific">groundwater metagenome</name>
    <dbReference type="NCBI Taxonomy" id="717931"/>
    <lineage>
        <taxon>unclassified sequences</taxon>
        <taxon>metagenomes</taxon>
        <taxon>ecological metagenomes</taxon>
    </lineage>
</organism>